<dbReference type="Pfam" id="PF01613">
    <property type="entry name" value="Flavin_Reduct"/>
    <property type="match status" value="1"/>
</dbReference>
<protein>
    <submittedName>
        <fullName evidence="2">Flavin reductase family protein</fullName>
    </submittedName>
</protein>
<comment type="caution">
    <text evidence="2">The sequence shown here is derived from an EMBL/GenBank/DDBJ whole genome shotgun (WGS) entry which is preliminary data.</text>
</comment>
<dbReference type="SMART" id="SM00903">
    <property type="entry name" value="Flavin_Reduct"/>
    <property type="match status" value="1"/>
</dbReference>
<dbReference type="Proteomes" id="UP001524587">
    <property type="component" value="Unassembled WGS sequence"/>
</dbReference>
<dbReference type="RefSeq" id="WP_422864274.1">
    <property type="nucleotide sequence ID" value="NZ_JAMSKV010000008.1"/>
</dbReference>
<evidence type="ECO:0000259" key="1">
    <source>
        <dbReference type="SMART" id="SM00903"/>
    </source>
</evidence>
<dbReference type="PANTHER" id="PTHR43812">
    <property type="entry name" value="BLR2425 PROTEIN"/>
    <property type="match status" value="1"/>
</dbReference>
<dbReference type="SUPFAM" id="SSF50475">
    <property type="entry name" value="FMN-binding split barrel"/>
    <property type="match status" value="1"/>
</dbReference>
<name>A0ABT1W8T1_9PROT</name>
<feature type="domain" description="Flavin reductase like" evidence="1">
    <location>
        <begin position="31"/>
        <end position="182"/>
    </location>
</feature>
<dbReference type="EMBL" id="JAMSKV010000008">
    <property type="protein sequence ID" value="MCQ8278790.1"/>
    <property type="molecule type" value="Genomic_DNA"/>
</dbReference>
<dbReference type="Gene3D" id="2.30.110.10">
    <property type="entry name" value="Electron Transport, Fmn-binding Protein, Chain A"/>
    <property type="match status" value="1"/>
</dbReference>
<dbReference type="InterPro" id="IPR012349">
    <property type="entry name" value="Split_barrel_FMN-bd"/>
</dbReference>
<gene>
    <name evidence="2" type="ORF">NFI95_10025</name>
</gene>
<dbReference type="InterPro" id="IPR002563">
    <property type="entry name" value="Flavin_Rdtase-like_dom"/>
</dbReference>
<evidence type="ECO:0000313" key="3">
    <source>
        <dbReference type="Proteomes" id="UP001524587"/>
    </source>
</evidence>
<keyword evidence="3" id="KW-1185">Reference proteome</keyword>
<evidence type="ECO:0000313" key="2">
    <source>
        <dbReference type="EMBL" id="MCQ8278790.1"/>
    </source>
</evidence>
<organism evidence="2 3">
    <name type="scientific">Endosaccharibacter trunci</name>
    <dbReference type="NCBI Taxonomy" id="2812733"/>
    <lineage>
        <taxon>Bacteria</taxon>
        <taxon>Pseudomonadati</taxon>
        <taxon>Pseudomonadota</taxon>
        <taxon>Alphaproteobacteria</taxon>
        <taxon>Acetobacterales</taxon>
        <taxon>Acetobacteraceae</taxon>
        <taxon>Endosaccharibacter</taxon>
    </lineage>
</organism>
<accession>A0ABT1W8T1</accession>
<sequence length="212" mass="23334">MNRPIHRDADMHTYEPAQGHGLAHNPFNSIVGPRPIGWIGTRNETGTLNLAPYSFFNAFNYTPPIIGFSSTGWKHSVANIARTGCFTWNLVTESLAEAMNASSASVEEAVDEFALARLTPVPSLRIDVPRVGESPVAFECRKLDQHRLHDLDGRELDTWLTLGQVVAVHIDRALIRDGVFDTAAAAPILRAGGPGSYIRVTPEAFFEMKRPE</sequence>
<reference evidence="2 3" key="1">
    <citation type="submission" date="2022-06" db="EMBL/GenBank/DDBJ databases">
        <title>Endosaccharibacter gen. nov., sp. nov., endophytic bacteria isolated from sugarcane.</title>
        <authorList>
            <person name="Pitiwittayakul N."/>
            <person name="Yukphan P."/>
            <person name="Charoenyingcharoen P."/>
            <person name="Tanasupawat S."/>
        </authorList>
    </citation>
    <scope>NUCLEOTIDE SEQUENCE [LARGE SCALE GENOMIC DNA]</scope>
    <source>
        <strain evidence="2 3">KSS8</strain>
    </source>
</reference>
<dbReference type="PANTHER" id="PTHR43812:SF2">
    <property type="entry name" value="FLAVIN REDUCTASE LIKE DOMAIN-CONTAINING PROTEIN"/>
    <property type="match status" value="1"/>
</dbReference>
<proteinExistence type="predicted"/>